<feature type="region of interest" description="Disordered" evidence="1">
    <location>
        <begin position="905"/>
        <end position="976"/>
    </location>
</feature>
<reference evidence="3" key="2">
    <citation type="submission" date="2015-01" db="EMBL/GenBank/DDBJ databases">
        <title>Evolutionary Origins and Diversification of the Mycorrhizal Mutualists.</title>
        <authorList>
            <consortium name="DOE Joint Genome Institute"/>
            <consortium name="Mycorrhizal Genomics Consortium"/>
            <person name="Kohler A."/>
            <person name="Kuo A."/>
            <person name="Nagy L.G."/>
            <person name="Floudas D."/>
            <person name="Copeland A."/>
            <person name="Barry K.W."/>
            <person name="Cichocki N."/>
            <person name="Veneault-Fourrey C."/>
            <person name="LaButti K."/>
            <person name="Lindquist E.A."/>
            <person name="Lipzen A."/>
            <person name="Lundell T."/>
            <person name="Morin E."/>
            <person name="Murat C."/>
            <person name="Riley R."/>
            <person name="Ohm R."/>
            <person name="Sun H."/>
            <person name="Tunlid A."/>
            <person name="Henrissat B."/>
            <person name="Grigoriev I.V."/>
            <person name="Hibbett D.S."/>
            <person name="Martin F."/>
        </authorList>
    </citation>
    <scope>NUCLEOTIDE SEQUENCE [LARGE SCALE GENOMIC DNA]</scope>
    <source>
        <strain evidence="3">UH-Slu-Lm8-n1</strain>
    </source>
</reference>
<dbReference type="InParanoid" id="A0A0D0AH93"/>
<dbReference type="Proteomes" id="UP000054485">
    <property type="component" value="Unassembled WGS sequence"/>
</dbReference>
<proteinExistence type="predicted"/>
<accession>A0A0D0AH93</accession>
<evidence type="ECO:0000256" key="1">
    <source>
        <dbReference type="SAM" id="MobiDB-lite"/>
    </source>
</evidence>
<dbReference type="AlphaFoldDB" id="A0A0D0AH93"/>
<name>A0A0D0AH93_9AGAM</name>
<gene>
    <name evidence="2" type="ORF">CY34DRAFT_18247</name>
</gene>
<keyword evidence="3" id="KW-1185">Reference proteome</keyword>
<feature type="compositionally biased region" description="Acidic residues" evidence="1">
    <location>
        <begin position="918"/>
        <end position="968"/>
    </location>
</feature>
<dbReference type="HOGENOM" id="CLU_002498_0_1_1"/>
<reference evidence="2 3" key="1">
    <citation type="submission" date="2014-04" db="EMBL/GenBank/DDBJ databases">
        <authorList>
            <consortium name="DOE Joint Genome Institute"/>
            <person name="Kuo A."/>
            <person name="Ruytinx J."/>
            <person name="Rineau F."/>
            <person name="Colpaert J."/>
            <person name="Kohler A."/>
            <person name="Nagy L.G."/>
            <person name="Floudas D."/>
            <person name="Copeland A."/>
            <person name="Barry K.W."/>
            <person name="Cichocki N."/>
            <person name="Veneault-Fourrey C."/>
            <person name="LaButti K."/>
            <person name="Lindquist E.A."/>
            <person name="Lipzen A."/>
            <person name="Lundell T."/>
            <person name="Morin E."/>
            <person name="Murat C."/>
            <person name="Sun H."/>
            <person name="Tunlid A."/>
            <person name="Henrissat B."/>
            <person name="Grigoriev I.V."/>
            <person name="Hibbett D.S."/>
            <person name="Martin F."/>
            <person name="Nordberg H.P."/>
            <person name="Cantor M.N."/>
            <person name="Hua S.X."/>
        </authorList>
    </citation>
    <scope>NUCLEOTIDE SEQUENCE [LARGE SCALE GENOMIC DNA]</scope>
    <source>
        <strain evidence="2 3">UH-Slu-Lm8-n1</strain>
    </source>
</reference>
<sequence length="976" mass="111371">MANDIHCLGCSAAFGSCRQLAAHASQRALNSSLTDQLFTCKCKSDKKKHKDKWARRDHSPVHIPEDVVIPDQPKIQDLMSFDQDNNFIHNDIEMGRAPSPSPPPIVSQRSGHRICMPARFTDFLPGSATHLAHMLPTARQQRGHDVIADQHTDQHAPRTPSPQQSLEDEETIFVPFETEPNEAGLYRIYPTRPSILPIDNTLATVTNAPTLAGGDKIPDSSRITEGLSSKEIGQEDLLAAFSNPTSDLLMAYQYSGTGHQSVAELQRLTGFIGDPLFNNIDAASFSHTRESKNINAYLEKSNPFWEEYGWRHSAIKIRLPKAGMKWNTETEAPELKISGVHHQLITDIIESIFQDDIARTYNMMPYREYWKSPDGCDVEIFSEAYSSAEMIETYQEINDLPHEPGDDLERTVASLMFWSDATHLANFGDASLWPFYLYFGNQSKYTWGKPTASACHHVTYIPSLGTPVDGMRVKAILNDESLVPTCNAFLAKLLPHGFNWFHMFVVNKLHEFELGVWKAEFTHLMCILHAAGGDAVQKLNERYRAMPTFGRETIRKFHTNALAMKRLAARDFEDLLHCVLPIFEGLLPDDDNKMVLDLLFDLATWHGFTKLHMHTEDTLNFFDTATTILGQTVCKFVRTTYPKVKKLNLKTYNFSTQPGELQHRCVKRWYPKTPKGKKNTVSSMTRIETWERLMGKIVKTQATLASREGNTGSQRCQRERTSPANHFHISKYAKSSMDLTEWLSELPEDDLAVVDFIPKLKDHLLTCLRGIEYTGDELNFTDEERAQILIANNKIYDHSVLRINYTTYDLCREKDSLNPRTRADVMVLSHEDDDNRHPYWYTWIIRIFHVDVWDRNDGAMEKPCQMEFLFVRWFGRNAKFLSGWSAKCLPRIGFLTGKDPNAFGFLDPDSDGARMMNEEEEEDEVGDDNKEEEEEDEEEDEDNNNNNNEEDPDRIEADEGEELDDDILAAEGYGAL</sequence>
<dbReference type="OrthoDB" id="3208495at2759"/>
<evidence type="ECO:0000313" key="3">
    <source>
        <dbReference type="Proteomes" id="UP000054485"/>
    </source>
</evidence>
<organism evidence="2 3">
    <name type="scientific">Suillus luteus UH-Slu-Lm8-n1</name>
    <dbReference type="NCBI Taxonomy" id="930992"/>
    <lineage>
        <taxon>Eukaryota</taxon>
        <taxon>Fungi</taxon>
        <taxon>Dikarya</taxon>
        <taxon>Basidiomycota</taxon>
        <taxon>Agaricomycotina</taxon>
        <taxon>Agaricomycetes</taxon>
        <taxon>Agaricomycetidae</taxon>
        <taxon>Boletales</taxon>
        <taxon>Suillineae</taxon>
        <taxon>Suillaceae</taxon>
        <taxon>Suillus</taxon>
    </lineage>
</organism>
<dbReference type="STRING" id="930992.A0A0D0AH93"/>
<dbReference type="Pfam" id="PF18759">
    <property type="entry name" value="Plavaka"/>
    <property type="match status" value="1"/>
</dbReference>
<evidence type="ECO:0000313" key="2">
    <source>
        <dbReference type="EMBL" id="KIK33637.1"/>
    </source>
</evidence>
<protein>
    <submittedName>
        <fullName evidence="2">Unplaced genomic scaffold CY34scaffold_768, whole genome shotgun sequence</fullName>
    </submittedName>
</protein>
<dbReference type="EMBL" id="KN835899">
    <property type="protein sequence ID" value="KIK33637.1"/>
    <property type="molecule type" value="Genomic_DNA"/>
</dbReference>
<dbReference type="InterPro" id="IPR041078">
    <property type="entry name" value="Plavaka"/>
</dbReference>